<feature type="transmembrane region" description="Helical" evidence="1">
    <location>
        <begin position="308"/>
        <end position="328"/>
    </location>
</feature>
<feature type="transmembrane region" description="Helical" evidence="1">
    <location>
        <begin position="57"/>
        <end position="78"/>
    </location>
</feature>
<feature type="transmembrane region" description="Helical" evidence="1">
    <location>
        <begin position="493"/>
        <end position="511"/>
    </location>
</feature>
<dbReference type="EMBL" id="MFJM01000031">
    <property type="protein sequence ID" value="OGG17628.1"/>
    <property type="molecule type" value="Genomic_DNA"/>
</dbReference>
<feature type="transmembrane region" description="Helical" evidence="1">
    <location>
        <begin position="396"/>
        <end position="423"/>
    </location>
</feature>
<dbReference type="AlphaFoldDB" id="A0A1F5ZYV1"/>
<protein>
    <submittedName>
        <fullName evidence="2">Uncharacterized protein</fullName>
    </submittedName>
</protein>
<name>A0A1F5ZYV1_9BACT</name>
<sequence>MDEVKNNIYYLIALSIITFVGFYSFYVSYQISNFHPVINSSSYIDNFSSSLHPENEILIYQTGWLLLFIFVPLIYFFYRKSLEFIPKSIRSSVCGVLIRLLVTATIFLIFILLKAAQIPLLLILVSYCLYFILAGLSCYILSLKKPLILVYLQKTIDLIVGTLFIIFNFYLLKSLFSDQFEKALVGEFYKYNFVYLDRLPFSEIGIVVFVLLFFLFFGEKMNNSLQDLLTIPINRIIFTLSIILLIGFTIFLFGLPKEYLFNYVAMIGPLNDVVGGKTILVNSFSLYGLLNIYSLVPIFKIIKLSYENFVYVVGATYLLFYSVIFLIMERWFKSTATALLLLIFIIVEHYFTVEGSPLCCANRSFIRFGWWVILASWIMWQRYISISAFKLRVIEFFLIGYAVFWSFDTGLPILLSYIAYLVIQFWNYNSSVKANLIKLAVQFFGLISTIIIFFISITLFLYFSSNQFPDWLEYFVPSRSFIDGLDMIRLPIFGPYLLFMAILLTSIWYIFSEVFSKIATRKRGSKNNLSLFIFLTFYSLFSLTYYLGRSDGGNLIIIMIPFILICFWLLLRFRSYISNRYSVFSIPSLYAIFSFSTFMIIVTAIILTAGFRNLRNKFINWKYAQKPQGIEEFSGFKQTLKAINKELNDIPIGSRKIAIISSFDTEYLVRTGSVNVIDSNALTSFFHKDQIIKLGNQIIERRPKVIFAESVSSSSLVTQLMNDYVVKEYRFAENVGNLSRWERK</sequence>
<evidence type="ECO:0000313" key="3">
    <source>
        <dbReference type="Proteomes" id="UP000176253"/>
    </source>
</evidence>
<feature type="transmembrane region" description="Helical" evidence="1">
    <location>
        <begin position="443"/>
        <end position="463"/>
    </location>
</feature>
<feature type="transmembrane region" description="Helical" evidence="1">
    <location>
        <begin position="583"/>
        <end position="607"/>
    </location>
</feature>
<gene>
    <name evidence="2" type="ORF">A3D78_05235</name>
</gene>
<keyword evidence="1" id="KW-0472">Membrane</keyword>
<feature type="transmembrane region" description="Helical" evidence="1">
    <location>
        <begin position="199"/>
        <end position="217"/>
    </location>
</feature>
<feature type="transmembrane region" description="Helical" evidence="1">
    <location>
        <begin position="90"/>
        <end position="112"/>
    </location>
</feature>
<proteinExistence type="predicted"/>
<dbReference type="STRING" id="1798383.A3D78_05235"/>
<feature type="transmembrane region" description="Helical" evidence="1">
    <location>
        <begin position="118"/>
        <end position="143"/>
    </location>
</feature>
<feature type="transmembrane region" description="Helical" evidence="1">
    <location>
        <begin position="155"/>
        <end position="172"/>
    </location>
</feature>
<comment type="caution">
    <text evidence="2">The sequence shown here is derived from an EMBL/GenBank/DDBJ whole genome shotgun (WGS) entry which is preliminary data.</text>
</comment>
<feature type="transmembrane region" description="Helical" evidence="1">
    <location>
        <begin position="365"/>
        <end position="384"/>
    </location>
</feature>
<keyword evidence="1" id="KW-0812">Transmembrane</keyword>
<keyword evidence="1" id="KW-1133">Transmembrane helix</keyword>
<evidence type="ECO:0000313" key="2">
    <source>
        <dbReference type="EMBL" id="OGG17628.1"/>
    </source>
</evidence>
<feature type="transmembrane region" description="Helical" evidence="1">
    <location>
        <begin position="554"/>
        <end position="571"/>
    </location>
</feature>
<dbReference type="Proteomes" id="UP000176253">
    <property type="component" value="Unassembled WGS sequence"/>
</dbReference>
<feature type="transmembrane region" description="Helical" evidence="1">
    <location>
        <begin position="334"/>
        <end position="353"/>
    </location>
</feature>
<feature type="transmembrane region" description="Helical" evidence="1">
    <location>
        <begin position="7"/>
        <end position="26"/>
    </location>
</feature>
<organism evidence="2 3">
    <name type="scientific">Candidatus Gottesmanbacteria bacterium RIFCSPHIGHO2_02_FULL_39_14</name>
    <dbReference type="NCBI Taxonomy" id="1798383"/>
    <lineage>
        <taxon>Bacteria</taxon>
        <taxon>Candidatus Gottesmaniibacteriota</taxon>
    </lineage>
</organism>
<feature type="transmembrane region" description="Helical" evidence="1">
    <location>
        <begin position="275"/>
        <end position="296"/>
    </location>
</feature>
<feature type="transmembrane region" description="Helical" evidence="1">
    <location>
        <begin position="531"/>
        <end position="548"/>
    </location>
</feature>
<feature type="transmembrane region" description="Helical" evidence="1">
    <location>
        <begin position="237"/>
        <end position="255"/>
    </location>
</feature>
<accession>A0A1F5ZYV1</accession>
<evidence type="ECO:0000256" key="1">
    <source>
        <dbReference type="SAM" id="Phobius"/>
    </source>
</evidence>
<reference evidence="2 3" key="1">
    <citation type="journal article" date="2016" name="Nat. Commun.">
        <title>Thousands of microbial genomes shed light on interconnected biogeochemical processes in an aquifer system.</title>
        <authorList>
            <person name="Anantharaman K."/>
            <person name="Brown C.T."/>
            <person name="Hug L.A."/>
            <person name="Sharon I."/>
            <person name="Castelle C.J."/>
            <person name="Probst A.J."/>
            <person name="Thomas B.C."/>
            <person name="Singh A."/>
            <person name="Wilkins M.J."/>
            <person name="Karaoz U."/>
            <person name="Brodie E.L."/>
            <person name="Williams K.H."/>
            <person name="Hubbard S.S."/>
            <person name="Banfield J.F."/>
        </authorList>
    </citation>
    <scope>NUCLEOTIDE SEQUENCE [LARGE SCALE GENOMIC DNA]</scope>
</reference>